<dbReference type="InterPro" id="IPR048020">
    <property type="entry name" value="Transpos_IS3"/>
</dbReference>
<comment type="caution">
    <text evidence="2">The sequence shown here is derived from an EMBL/GenBank/DDBJ whole genome shotgun (WGS) entry which is preliminary data.</text>
</comment>
<dbReference type="NCBIfam" id="NF033516">
    <property type="entry name" value="transpos_IS3"/>
    <property type="match status" value="1"/>
</dbReference>
<dbReference type="PROSITE" id="PS50994">
    <property type="entry name" value="INTEGRASE"/>
    <property type="match status" value="1"/>
</dbReference>
<dbReference type="PANTHER" id="PTHR46889">
    <property type="entry name" value="TRANSPOSASE INSF FOR INSERTION SEQUENCE IS3B-RELATED"/>
    <property type="match status" value="1"/>
</dbReference>
<evidence type="ECO:0000313" key="2">
    <source>
        <dbReference type="EMBL" id="MSV24644.1"/>
    </source>
</evidence>
<evidence type="ECO:0000259" key="1">
    <source>
        <dbReference type="PROSITE" id="PS50994"/>
    </source>
</evidence>
<dbReference type="InterPro" id="IPR036397">
    <property type="entry name" value="RNaseH_sf"/>
</dbReference>
<dbReference type="SUPFAM" id="SSF53098">
    <property type="entry name" value="Ribonuclease H-like"/>
    <property type="match status" value="1"/>
</dbReference>
<sequence length="284" mass="33081">MELSGEIPVKLLCKTMGIQRSSFYAWEKHLSQPSGKEKRLLSNVLLFQEYHWKYPSHGYRWLNVKIRLDKEIVLSDPYAHKCCRIAGIKSKSKHYRYKKAGDPARIFPNLLMSEMQIDGPMQCIVSDMTAFYVKGIYHELTLYMDLWNNEIVSHSLSAKRGDRMTYISGLENLIEWQKRHPEHQMVLHSDQGSVYASKAYNELLPMYGITRSMSRAGTPTDNAAMESINGWIKAELFMDLHVTGEKPVKEEVDDYILFFNEQRPAYSLGYLTPKQYRERHTPIC</sequence>
<dbReference type="EMBL" id="VUNL01000005">
    <property type="protein sequence ID" value="MSV24644.1"/>
    <property type="molecule type" value="Genomic_DNA"/>
</dbReference>
<dbReference type="Pfam" id="PF13683">
    <property type="entry name" value="rve_3"/>
    <property type="match status" value="1"/>
</dbReference>
<dbReference type="Gene3D" id="3.30.420.10">
    <property type="entry name" value="Ribonuclease H-like superfamily/Ribonuclease H"/>
    <property type="match status" value="1"/>
</dbReference>
<dbReference type="PANTHER" id="PTHR46889:SF5">
    <property type="entry name" value="INTEGRASE PROTEIN"/>
    <property type="match status" value="1"/>
</dbReference>
<dbReference type="Proteomes" id="UP000430222">
    <property type="component" value="Unassembled WGS sequence"/>
</dbReference>
<keyword evidence="3" id="KW-1185">Reference proteome</keyword>
<proteinExistence type="predicted"/>
<dbReference type="InterPro" id="IPR050900">
    <property type="entry name" value="Transposase_IS3/IS150/IS904"/>
</dbReference>
<accession>A0A6I2UX39</accession>
<name>A0A6I2UX39_9FIRM</name>
<dbReference type="AlphaFoldDB" id="A0A6I2UX39"/>
<dbReference type="GO" id="GO:0003676">
    <property type="term" value="F:nucleic acid binding"/>
    <property type="evidence" value="ECO:0007669"/>
    <property type="project" value="InterPro"/>
</dbReference>
<evidence type="ECO:0000313" key="3">
    <source>
        <dbReference type="Proteomes" id="UP000430222"/>
    </source>
</evidence>
<dbReference type="InterPro" id="IPR012337">
    <property type="entry name" value="RNaseH-like_sf"/>
</dbReference>
<dbReference type="GO" id="GO:0015074">
    <property type="term" value="P:DNA integration"/>
    <property type="evidence" value="ECO:0007669"/>
    <property type="project" value="InterPro"/>
</dbReference>
<protein>
    <submittedName>
        <fullName evidence="2">IS3 family transposase</fullName>
    </submittedName>
</protein>
<gene>
    <name evidence="2" type="ORF">FYJ78_05485</name>
</gene>
<dbReference type="InterPro" id="IPR001584">
    <property type="entry name" value="Integrase_cat-core"/>
</dbReference>
<feature type="domain" description="Integrase catalytic" evidence="1">
    <location>
        <begin position="116"/>
        <end position="281"/>
    </location>
</feature>
<organism evidence="2 3">
    <name type="scientific">Selenomonas montiformis</name>
    <dbReference type="NCBI Taxonomy" id="2652285"/>
    <lineage>
        <taxon>Bacteria</taxon>
        <taxon>Bacillati</taxon>
        <taxon>Bacillota</taxon>
        <taxon>Negativicutes</taxon>
        <taxon>Selenomonadales</taxon>
        <taxon>Selenomonadaceae</taxon>
        <taxon>Selenomonas</taxon>
    </lineage>
</organism>
<reference evidence="2 3" key="1">
    <citation type="submission" date="2019-08" db="EMBL/GenBank/DDBJ databases">
        <title>In-depth cultivation of the pig gut microbiome towards novel bacterial diversity and tailored functional studies.</title>
        <authorList>
            <person name="Wylensek D."/>
            <person name="Hitch T.C.A."/>
            <person name="Clavel T."/>
        </authorList>
    </citation>
    <scope>NUCLEOTIDE SEQUENCE [LARGE SCALE GENOMIC DNA]</scope>
    <source>
        <strain evidence="3">WCA-380-WT-3B3</strain>
    </source>
</reference>